<organism evidence="3 4">
    <name type="scientific">Melanomma pulvis-pyrius CBS 109.77</name>
    <dbReference type="NCBI Taxonomy" id="1314802"/>
    <lineage>
        <taxon>Eukaryota</taxon>
        <taxon>Fungi</taxon>
        <taxon>Dikarya</taxon>
        <taxon>Ascomycota</taxon>
        <taxon>Pezizomycotina</taxon>
        <taxon>Dothideomycetes</taxon>
        <taxon>Pleosporomycetidae</taxon>
        <taxon>Pleosporales</taxon>
        <taxon>Melanommataceae</taxon>
        <taxon>Melanomma</taxon>
    </lineage>
</organism>
<reference evidence="3" key="1">
    <citation type="journal article" date="2020" name="Stud. Mycol.">
        <title>101 Dothideomycetes genomes: a test case for predicting lifestyles and emergence of pathogens.</title>
        <authorList>
            <person name="Haridas S."/>
            <person name="Albert R."/>
            <person name="Binder M."/>
            <person name="Bloem J."/>
            <person name="Labutti K."/>
            <person name="Salamov A."/>
            <person name="Andreopoulos B."/>
            <person name="Baker S."/>
            <person name="Barry K."/>
            <person name="Bills G."/>
            <person name="Bluhm B."/>
            <person name="Cannon C."/>
            <person name="Castanera R."/>
            <person name="Culley D."/>
            <person name="Daum C."/>
            <person name="Ezra D."/>
            <person name="Gonzalez J."/>
            <person name="Henrissat B."/>
            <person name="Kuo A."/>
            <person name="Liang C."/>
            <person name="Lipzen A."/>
            <person name="Lutzoni F."/>
            <person name="Magnuson J."/>
            <person name="Mondo S."/>
            <person name="Nolan M."/>
            <person name="Ohm R."/>
            <person name="Pangilinan J."/>
            <person name="Park H.-J."/>
            <person name="Ramirez L."/>
            <person name="Alfaro M."/>
            <person name="Sun H."/>
            <person name="Tritt A."/>
            <person name="Yoshinaga Y."/>
            <person name="Zwiers L.-H."/>
            <person name="Turgeon B."/>
            <person name="Goodwin S."/>
            <person name="Spatafora J."/>
            <person name="Crous P."/>
            <person name="Grigoriev I."/>
        </authorList>
    </citation>
    <scope>NUCLEOTIDE SEQUENCE</scope>
    <source>
        <strain evidence="3">CBS 109.77</strain>
    </source>
</reference>
<evidence type="ECO:0000256" key="1">
    <source>
        <dbReference type="SAM" id="MobiDB-lite"/>
    </source>
</evidence>
<protein>
    <submittedName>
        <fullName evidence="3">Uncharacterized protein</fullName>
    </submittedName>
</protein>
<evidence type="ECO:0000313" key="3">
    <source>
        <dbReference type="EMBL" id="KAF2795341.1"/>
    </source>
</evidence>
<sequence length="299" mass="31368">MRISTPRQIAAFLAASRSLLVHAVPYDGPLATPVMQRFAENGWTPKPTGQPLPLLELFRRQEDPAFCGYLEGDGELAVTCGRGSSCMYAERFSWFGCCTGTSITDCNVITACVQSASLDECLSSSECYDDPLAMACTSRAAPFCLQLYTVVTGATYGHFECAATSTILEVLPTTTDPSNPNPSLGFSLSLPLETTDGPISTSTRSRSSRHVFASTNDDATETESLVPSATESEGEIVTTSEIQFSFSLNTPRTTEPQSSETGTGTAAGVSSTTTGAAQRTAEAVMGAVGGVAGLVALFV</sequence>
<feature type="compositionally biased region" description="Low complexity" evidence="1">
    <location>
        <begin position="258"/>
        <end position="274"/>
    </location>
</feature>
<dbReference type="OrthoDB" id="5347452at2759"/>
<evidence type="ECO:0000256" key="2">
    <source>
        <dbReference type="SAM" id="SignalP"/>
    </source>
</evidence>
<keyword evidence="2" id="KW-0732">Signal</keyword>
<evidence type="ECO:0000313" key="4">
    <source>
        <dbReference type="Proteomes" id="UP000799757"/>
    </source>
</evidence>
<dbReference type="EMBL" id="MU001862">
    <property type="protein sequence ID" value="KAF2795341.1"/>
    <property type="molecule type" value="Genomic_DNA"/>
</dbReference>
<gene>
    <name evidence="3" type="ORF">K505DRAFT_360282</name>
</gene>
<feature type="compositionally biased region" description="Polar residues" evidence="1">
    <location>
        <begin position="247"/>
        <end position="257"/>
    </location>
</feature>
<feature type="chain" id="PRO_5025472639" evidence="2">
    <location>
        <begin position="24"/>
        <end position="299"/>
    </location>
</feature>
<feature type="region of interest" description="Disordered" evidence="1">
    <location>
        <begin position="247"/>
        <end position="274"/>
    </location>
</feature>
<keyword evidence="4" id="KW-1185">Reference proteome</keyword>
<feature type="signal peptide" evidence="2">
    <location>
        <begin position="1"/>
        <end position="23"/>
    </location>
</feature>
<name>A0A6A6XG72_9PLEO</name>
<accession>A0A6A6XG72</accession>
<dbReference type="Proteomes" id="UP000799757">
    <property type="component" value="Unassembled WGS sequence"/>
</dbReference>
<proteinExistence type="predicted"/>
<feature type="compositionally biased region" description="Polar residues" evidence="1">
    <location>
        <begin position="213"/>
        <end position="235"/>
    </location>
</feature>
<dbReference type="AlphaFoldDB" id="A0A6A6XG72"/>
<feature type="region of interest" description="Disordered" evidence="1">
    <location>
        <begin position="195"/>
        <end position="235"/>
    </location>
</feature>